<name>A0A9X1RRH9_9BURK</name>
<protein>
    <submittedName>
        <fullName evidence="1">Uncharacterized protein</fullName>
    </submittedName>
</protein>
<proteinExistence type="predicted"/>
<gene>
    <name evidence="1" type="ORF">L5014_11225</name>
</gene>
<comment type="caution">
    <text evidence="1">The sequence shown here is derived from an EMBL/GenBank/DDBJ whole genome shotgun (WGS) entry which is preliminary data.</text>
</comment>
<dbReference type="Proteomes" id="UP001139308">
    <property type="component" value="Unassembled WGS sequence"/>
</dbReference>
<keyword evidence="2" id="KW-1185">Reference proteome</keyword>
<evidence type="ECO:0000313" key="2">
    <source>
        <dbReference type="Proteomes" id="UP001139308"/>
    </source>
</evidence>
<sequence length="68" mass="7740">MLPLPEFMSLHAVTEPDTAAIVKQTRQARTIRNRFMVISRVRRPGKKPTRKPARPLACISWEKRTAGA</sequence>
<dbReference type="RefSeq" id="WP_238463684.1">
    <property type="nucleotide sequence ID" value="NZ_JAKLJA010000006.1"/>
</dbReference>
<dbReference type="AlphaFoldDB" id="A0A9X1RRH9"/>
<organism evidence="1 2">
    <name type="scientific">Paraburkholderia tagetis</name>
    <dbReference type="NCBI Taxonomy" id="2913261"/>
    <lineage>
        <taxon>Bacteria</taxon>
        <taxon>Pseudomonadati</taxon>
        <taxon>Pseudomonadota</taxon>
        <taxon>Betaproteobacteria</taxon>
        <taxon>Burkholderiales</taxon>
        <taxon>Burkholderiaceae</taxon>
        <taxon>Paraburkholderia</taxon>
    </lineage>
</organism>
<evidence type="ECO:0000313" key="1">
    <source>
        <dbReference type="EMBL" id="MCG5073923.1"/>
    </source>
</evidence>
<accession>A0A9X1RRH9</accession>
<reference evidence="1" key="1">
    <citation type="submission" date="2022-01" db="EMBL/GenBank/DDBJ databases">
        <title>Genome sequence and assembly of Parabukholderia sp. RG36.</title>
        <authorList>
            <person name="Chhetri G."/>
        </authorList>
    </citation>
    <scope>NUCLEOTIDE SEQUENCE</scope>
    <source>
        <strain evidence="1">RG36</strain>
    </source>
</reference>
<dbReference type="EMBL" id="JAKLJA010000006">
    <property type="protein sequence ID" value="MCG5073923.1"/>
    <property type="molecule type" value="Genomic_DNA"/>
</dbReference>